<protein>
    <submittedName>
        <fullName evidence="1">Uncharacterized protein</fullName>
    </submittedName>
</protein>
<name>A0A090GV22_MESPL</name>
<dbReference type="SUPFAM" id="SSF51126">
    <property type="entry name" value="Pectin lyase-like"/>
    <property type="match status" value="1"/>
</dbReference>
<dbReference type="AlphaFoldDB" id="A0A090GV22"/>
<evidence type="ECO:0000313" key="1">
    <source>
        <dbReference type="EMBL" id="CDX58569.1"/>
    </source>
</evidence>
<dbReference type="EMBL" id="CCNE01000023">
    <property type="protein sequence ID" value="CDX58569.1"/>
    <property type="molecule type" value="Genomic_DNA"/>
</dbReference>
<organism evidence="1 2">
    <name type="scientific">Mesorhizobium plurifarium</name>
    <dbReference type="NCBI Taxonomy" id="69974"/>
    <lineage>
        <taxon>Bacteria</taxon>
        <taxon>Pseudomonadati</taxon>
        <taxon>Pseudomonadota</taxon>
        <taxon>Alphaproteobacteria</taxon>
        <taxon>Hyphomicrobiales</taxon>
        <taxon>Phyllobacteriaceae</taxon>
        <taxon>Mesorhizobium</taxon>
    </lineage>
</organism>
<reference evidence="1 2" key="1">
    <citation type="submission" date="2014-08" db="EMBL/GenBank/DDBJ databases">
        <authorList>
            <person name="Moulin Lionel"/>
        </authorList>
    </citation>
    <scope>NUCLEOTIDE SEQUENCE [LARGE SCALE GENOMIC DNA]</scope>
</reference>
<evidence type="ECO:0000313" key="2">
    <source>
        <dbReference type="Proteomes" id="UP000046122"/>
    </source>
</evidence>
<dbReference type="Proteomes" id="UP000046122">
    <property type="component" value="Unassembled WGS sequence"/>
</dbReference>
<proteinExistence type="predicted"/>
<gene>
    <name evidence="1" type="ORF">MPL3365_30187</name>
</gene>
<accession>A0A090GV22</accession>
<sequence length="760" mass="77292">MTSVQIDIRDGLASSVAIKGPCKVATTANITLSGEQTIDGVSIVTDDRVLVKDQTTGADNGIWICDTGPWRRAKDFNKTKDVKTGTLVFVTGGPSGAGLWELTTADPISVGTTSITFAQSVLLASQLIDEDDMASNSATKVPTQQSVKAYVDYKTPKMPTGIVLNNSNSTVAAANRAAIQAVLDATGPGDVVMLPNGPIYIGTSGLNVFNGQMLSGFAPSGDIFGAAVVPGTALLWAGAAAQPWLVAFGANPASAPGTLQTFGGGLANLQIDGAYNVDRPLRIAACGHARFDNLKVMRPTISSSGKAIWLGANTSVSGLENTIRHCDFNNVSAFAYGAGHAFYNQSNGTEGGLTFCTGRNLRADFGYGTGAGHGFYFSSMDDCTFTGLTASRAAGGTGQGLYLNGNGASGIVAVGNTFHMVKLSGGTPVLADGRYSANNKIYGLSGVDEVPTVLEQNGGWIDVEYLGTDYGDTPGSVTQQPTTIRAKNAANNTVSRLLTLSHDLNTPASAPAAGIGTSLAFEVLTGTGNKELAAVLEASMTDVTSAAELSKLVLKLMSAGTSTSFVTFTPTLVSMIGVNPSYYIESTGVGAGASAGMSMKTGNHANVWQAITKAGTYVVGVQSVADYLVMDTSGNLTQAAALKTSHATAGLGYATGAGGTVTQATSKSTGVTLNKATGQITMNAAALAAGTIVSFVLTNSAIAATDILVLNHISGGTPGSYSLNARAAAGSATIDVRNNTAGSLSEAIVISYAVVKAVTA</sequence>
<dbReference type="InterPro" id="IPR011050">
    <property type="entry name" value="Pectin_lyase_fold/virulence"/>
</dbReference>